<dbReference type="AlphaFoldDB" id="A0A645BZR4"/>
<gene>
    <name evidence="1" type="ORF">SDC9_115527</name>
</gene>
<organism evidence="1">
    <name type="scientific">bioreactor metagenome</name>
    <dbReference type="NCBI Taxonomy" id="1076179"/>
    <lineage>
        <taxon>unclassified sequences</taxon>
        <taxon>metagenomes</taxon>
        <taxon>ecological metagenomes</taxon>
    </lineage>
</organism>
<protein>
    <submittedName>
        <fullName evidence="1">Uncharacterized protein</fullName>
    </submittedName>
</protein>
<name>A0A645BZR4_9ZZZZ</name>
<evidence type="ECO:0000313" key="1">
    <source>
        <dbReference type="EMBL" id="MPM68593.1"/>
    </source>
</evidence>
<comment type="caution">
    <text evidence="1">The sequence shown here is derived from an EMBL/GenBank/DDBJ whole genome shotgun (WGS) entry which is preliminary data.</text>
</comment>
<sequence>MRYQGQALEADQVAVCLGCTHAGAGREVLEHERPAGARQGVEQREAHFHRLYAQAFLVHLHCERVHALK</sequence>
<accession>A0A645BZR4</accession>
<proteinExistence type="predicted"/>
<dbReference type="EMBL" id="VSSQ01022341">
    <property type="protein sequence ID" value="MPM68593.1"/>
    <property type="molecule type" value="Genomic_DNA"/>
</dbReference>
<reference evidence="1" key="1">
    <citation type="submission" date="2019-08" db="EMBL/GenBank/DDBJ databases">
        <authorList>
            <person name="Kucharzyk K."/>
            <person name="Murdoch R.W."/>
            <person name="Higgins S."/>
            <person name="Loffler F."/>
        </authorList>
    </citation>
    <scope>NUCLEOTIDE SEQUENCE</scope>
</reference>